<dbReference type="InterPro" id="IPR016181">
    <property type="entry name" value="Acyl_CoA_acyltransferase"/>
</dbReference>
<dbReference type="InterPro" id="IPR000182">
    <property type="entry name" value="GNAT_dom"/>
</dbReference>
<dbReference type="GO" id="GO:0016747">
    <property type="term" value="F:acyltransferase activity, transferring groups other than amino-acyl groups"/>
    <property type="evidence" value="ECO:0007669"/>
    <property type="project" value="InterPro"/>
</dbReference>
<comment type="caution">
    <text evidence="2">The sequence shown here is derived from an EMBL/GenBank/DDBJ whole genome shotgun (WGS) entry which is preliminary data.</text>
</comment>
<dbReference type="SUPFAM" id="SSF55729">
    <property type="entry name" value="Acyl-CoA N-acyltransferases (Nat)"/>
    <property type="match status" value="1"/>
</dbReference>
<sequence length="212" mass="25065">MNTVKYRNLVKEDYEPIKHLIGEAFGFNEFITDKKFLDSVLNFYLHSCILGSSFSKVAEKDNKVIGVILGDSKKDKNRLKRFHNTVSIAFNTLKLFMTNKENREFLKAFIKVKKTYKELIQGKEEHFQGCIQLFIVSEESRGLGVGKSLMNHLFQYMTTEDVTSLYLYTDNNCNYVFYDKQNFKRIQEKAVNFGPKEEDFHIFLYRYDFSQR</sequence>
<feature type="domain" description="N-acetyltransferase" evidence="1">
    <location>
        <begin position="4"/>
        <end position="212"/>
    </location>
</feature>
<dbReference type="CDD" id="cd04301">
    <property type="entry name" value="NAT_SF"/>
    <property type="match status" value="1"/>
</dbReference>
<name>A0A109GDJ7_BACMY</name>
<dbReference type="Proteomes" id="UP000065797">
    <property type="component" value="Unassembled WGS sequence"/>
</dbReference>
<dbReference type="RefSeq" id="WP_060750048.1">
    <property type="nucleotide sequence ID" value="NZ_LRPH01000042.1"/>
</dbReference>
<protein>
    <submittedName>
        <fullName evidence="2">GNAT family acetyltransferase</fullName>
    </submittedName>
</protein>
<proteinExistence type="predicted"/>
<evidence type="ECO:0000313" key="3">
    <source>
        <dbReference type="Proteomes" id="UP000065797"/>
    </source>
</evidence>
<dbReference type="Pfam" id="PF00583">
    <property type="entry name" value="Acetyltransf_1"/>
    <property type="match status" value="1"/>
</dbReference>
<accession>A0A109GDJ7</accession>
<keyword evidence="2" id="KW-0808">Transferase</keyword>
<organism evidence="2 3">
    <name type="scientific">Bacillus mycoides</name>
    <dbReference type="NCBI Taxonomy" id="1405"/>
    <lineage>
        <taxon>Bacteria</taxon>
        <taxon>Bacillati</taxon>
        <taxon>Bacillota</taxon>
        <taxon>Bacilli</taxon>
        <taxon>Bacillales</taxon>
        <taxon>Bacillaceae</taxon>
        <taxon>Bacillus</taxon>
        <taxon>Bacillus cereus group</taxon>
    </lineage>
</organism>
<reference evidence="2 3" key="1">
    <citation type="submission" date="2016-01" db="EMBL/GenBank/DDBJ databases">
        <authorList>
            <person name="McClelland M."/>
            <person name="Jain A."/>
            <person name="Saraogi P."/>
            <person name="Mendelson R."/>
            <person name="Westerman R."/>
            <person name="SanMiguel P."/>
            <person name="Csonka L."/>
        </authorList>
    </citation>
    <scope>NUCLEOTIDE SEQUENCE [LARGE SCALE GENOMIC DNA]</scope>
    <source>
        <strain evidence="2 3">PE8-15</strain>
    </source>
</reference>
<dbReference type="AlphaFoldDB" id="A0A109GDJ7"/>
<evidence type="ECO:0000313" key="2">
    <source>
        <dbReference type="EMBL" id="KWU64867.1"/>
    </source>
</evidence>
<dbReference type="Gene3D" id="3.40.630.30">
    <property type="match status" value="1"/>
</dbReference>
<dbReference type="PROSITE" id="PS51186">
    <property type="entry name" value="GNAT"/>
    <property type="match status" value="1"/>
</dbReference>
<dbReference type="EMBL" id="LRPH01000042">
    <property type="protein sequence ID" value="KWU64867.1"/>
    <property type="molecule type" value="Genomic_DNA"/>
</dbReference>
<evidence type="ECO:0000259" key="1">
    <source>
        <dbReference type="PROSITE" id="PS51186"/>
    </source>
</evidence>
<gene>
    <name evidence="2" type="ORF">AWW70_12235</name>
</gene>